<keyword evidence="5" id="KW-1133">Transmembrane helix</keyword>
<dbReference type="Pfam" id="PF01914">
    <property type="entry name" value="MarC"/>
    <property type="match status" value="1"/>
</dbReference>
<sequence>MVFAQRERETLEEEQEAHLRNDISTLPLAIPLISEPGALDRLLTLTSETDGLALAWW</sequence>
<evidence type="ECO:0000256" key="2">
    <source>
        <dbReference type="ARBA" id="ARBA00009784"/>
    </source>
</evidence>
<evidence type="ECO:0000313" key="8">
    <source>
        <dbReference type="EMBL" id="CAA9580561.1"/>
    </source>
</evidence>
<gene>
    <name evidence="8" type="ORF">AVDCRST_MAG81-2812</name>
</gene>
<accession>A0A6J4VKG8</accession>
<reference evidence="8" key="1">
    <citation type="submission" date="2020-02" db="EMBL/GenBank/DDBJ databases">
        <authorList>
            <person name="Meier V. D."/>
        </authorList>
    </citation>
    <scope>NUCLEOTIDE SEQUENCE</scope>
    <source>
        <strain evidence="8">AVDCRST_MAG81</strain>
    </source>
</reference>
<proteinExistence type="inferred from homology"/>
<dbReference type="EMBL" id="CADCWO010000159">
    <property type="protein sequence ID" value="CAA9580561.1"/>
    <property type="molecule type" value="Genomic_DNA"/>
</dbReference>
<evidence type="ECO:0000256" key="6">
    <source>
        <dbReference type="ARBA" id="ARBA00023136"/>
    </source>
</evidence>
<dbReference type="AlphaFoldDB" id="A0A6J4VKG8"/>
<keyword evidence="6" id="KW-0472">Membrane</keyword>
<keyword evidence="3" id="KW-1003">Cell membrane</keyword>
<evidence type="ECO:0000256" key="7">
    <source>
        <dbReference type="RuleBase" id="RU362048"/>
    </source>
</evidence>
<evidence type="ECO:0000256" key="1">
    <source>
        <dbReference type="ARBA" id="ARBA00004651"/>
    </source>
</evidence>
<comment type="similarity">
    <text evidence="2 7">Belongs to the UPF0056 (MarC) family.</text>
</comment>
<keyword evidence="4" id="KW-0812">Transmembrane</keyword>
<dbReference type="InterPro" id="IPR002771">
    <property type="entry name" value="Multi_antbiot-R_MarC"/>
</dbReference>
<protein>
    <recommendedName>
        <fullName evidence="7">UPF0056 membrane protein</fullName>
    </recommendedName>
</protein>
<dbReference type="GO" id="GO:0005886">
    <property type="term" value="C:plasma membrane"/>
    <property type="evidence" value="ECO:0007669"/>
    <property type="project" value="UniProtKB-SubCell"/>
</dbReference>
<comment type="subcellular location">
    <subcellularLocation>
        <location evidence="1 7">Cell membrane</location>
        <topology evidence="1 7">Multi-pass membrane protein</topology>
    </subcellularLocation>
</comment>
<evidence type="ECO:0000256" key="5">
    <source>
        <dbReference type="ARBA" id="ARBA00022989"/>
    </source>
</evidence>
<evidence type="ECO:0000256" key="3">
    <source>
        <dbReference type="ARBA" id="ARBA00022475"/>
    </source>
</evidence>
<organism evidence="8">
    <name type="scientific">uncultured Synechococcales cyanobacterium</name>
    <dbReference type="NCBI Taxonomy" id="1936017"/>
    <lineage>
        <taxon>Bacteria</taxon>
        <taxon>Bacillati</taxon>
        <taxon>Cyanobacteriota</taxon>
        <taxon>Cyanophyceae</taxon>
        <taxon>Synechococcales</taxon>
        <taxon>environmental samples</taxon>
    </lineage>
</organism>
<evidence type="ECO:0000256" key="4">
    <source>
        <dbReference type="ARBA" id="ARBA00022692"/>
    </source>
</evidence>
<name>A0A6J4VKG8_9CYAN</name>